<evidence type="ECO:0000313" key="4">
    <source>
        <dbReference type="Proteomes" id="UP000191025"/>
    </source>
</evidence>
<gene>
    <name evidence="2" type="ORF">B5J94_03900</name>
    <name evidence="3" type="ORF">NCTC7911_01858</name>
</gene>
<dbReference type="RefSeq" id="WP_062501222.1">
    <property type="nucleotide sequence ID" value="NZ_MXAN01000019.1"/>
</dbReference>
<reference evidence="3 5" key="3">
    <citation type="submission" date="2018-06" db="EMBL/GenBank/DDBJ databases">
        <authorList>
            <consortium name="Pathogen Informatics"/>
            <person name="Doyle S."/>
        </authorList>
    </citation>
    <scope>NUCLEOTIDE SEQUENCE [LARGE SCALE GENOMIC DNA]</scope>
    <source>
        <strain evidence="3 5">NCTC7911</strain>
    </source>
</reference>
<dbReference type="InterPro" id="IPR036388">
    <property type="entry name" value="WH-like_DNA-bd_sf"/>
</dbReference>
<dbReference type="Proteomes" id="UP000254107">
    <property type="component" value="Unassembled WGS sequence"/>
</dbReference>
<dbReference type="InterPro" id="IPR036390">
    <property type="entry name" value="WH_DNA-bd_sf"/>
</dbReference>
<dbReference type="SMART" id="SM00347">
    <property type="entry name" value="HTH_MARR"/>
    <property type="match status" value="1"/>
</dbReference>
<accession>A0A1V4H046</accession>
<evidence type="ECO:0000313" key="3">
    <source>
        <dbReference type="EMBL" id="STZ00461.1"/>
    </source>
</evidence>
<dbReference type="AlphaFoldDB" id="A0A1V4H046"/>
<dbReference type="EMBL" id="UGQC01000001">
    <property type="protein sequence ID" value="STZ00461.1"/>
    <property type="molecule type" value="Genomic_DNA"/>
</dbReference>
<sequence>MNSFDYFGQTASHVFGLYGAWAKSRGLNYATLAVLHALTKNTAHTQKDICTEWALPKQTISATCQKLHKDGLLAFDSATDGREKVLYLTEHGRAYALSIIGELDEIENRAVAKFGAKRGDKFVSEMRAFVGELERVMSEAGS</sequence>
<dbReference type="SUPFAM" id="SSF46785">
    <property type="entry name" value="Winged helix' DNA-binding domain"/>
    <property type="match status" value="1"/>
</dbReference>
<dbReference type="InterPro" id="IPR000835">
    <property type="entry name" value="HTH_MarR-typ"/>
</dbReference>
<dbReference type="GO" id="GO:0003700">
    <property type="term" value="F:DNA-binding transcription factor activity"/>
    <property type="evidence" value="ECO:0007669"/>
    <property type="project" value="InterPro"/>
</dbReference>
<dbReference type="EMBL" id="MXAN01000019">
    <property type="protein sequence ID" value="OPH38289.1"/>
    <property type="molecule type" value="Genomic_DNA"/>
</dbReference>
<name>A0A1V4H046_MORLA</name>
<dbReference type="GeneID" id="302270418"/>
<dbReference type="Pfam" id="PF12802">
    <property type="entry name" value="MarR_2"/>
    <property type="match status" value="1"/>
</dbReference>
<proteinExistence type="predicted"/>
<evidence type="ECO:0000313" key="2">
    <source>
        <dbReference type="EMBL" id="OPH38289.1"/>
    </source>
</evidence>
<feature type="domain" description="HTH marR-type" evidence="1">
    <location>
        <begin position="20"/>
        <end position="119"/>
    </location>
</feature>
<protein>
    <submittedName>
        <fullName evidence="2">MarR family transcriptional regulator</fullName>
    </submittedName>
    <submittedName>
        <fullName evidence="3">Uncharacterized protein conserved in archaea</fullName>
    </submittedName>
</protein>
<evidence type="ECO:0000259" key="1">
    <source>
        <dbReference type="SMART" id="SM00347"/>
    </source>
</evidence>
<organism evidence="2 4">
    <name type="scientific">Moraxella lacunata</name>
    <dbReference type="NCBI Taxonomy" id="477"/>
    <lineage>
        <taxon>Bacteria</taxon>
        <taxon>Pseudomonadati</taxon>
        <taxon>Pseudomonadota</taxon>
        <taxon>Gammaproteobacteria</taxon>
        <taxon>Moraxellales</taxon>
        <taxon>Moraxellaceae</taxon>
        <taxon>Moraxella</taxon>
    </lineage>
</organism>
<evidence type="ECO:0000313" key="5">
    <source>
        <dbReference type="Proteomes" id="UP000254107"/>
    </source>
</evidence>
<reference evidence="4" key="1">
    <citation type="submission" date="2017-03" db="EMBL/GenBank/DDBJ databases">
        <title>Draft genome sequence of Moraxella equi CCUG 4950T type strain.</title>
        <authorList>
            <person name="Salva-Serra F."/>
            <person name="Engstrom-Jakobsson H."/>
            <person name="Thorell K."/>
            <person name="Jaen-Luchoro D."/>
            <person name="Gonzales-Siles L."/>
            <person name="Karlsson R."/>
            <person name="Yazdan S."/>
            <person name="Boulund F."/>
            <person name="Johnning A."/>
            <person name="Engstrand L."/>
            <person name="Kristiansson E."/>
            <person name="Moore E."/>
        </authorList>
    </citation>
    <scope>NUCLEOTIDE SEQUENCE [LARGE SCALE GENOMIC DNA]</scope>
    <source>
        <strain evidence="4">CCUG 4441</strain>
    </source>
</reference>
<dbReference type="Proteomes" id="UP000191025">
    <property type="component" value="Unassembled WGS sequence"/>
</dbReference>
<keyword evidence="5" id="KW-1185">Reference proteome</keyword>
<reference evidence="2" key="2">
    <citation type="submission" date="2017-03" db="EMBL/GenBank/DDBJ databases">
        <authorList>
            <person name="Afonso C.L."/>
            <person name="Miller P.J."/>
            <person name="Scott M.A."/>
            <person name="Spackman E."/>
            <person name="Goraichik I."/>
            <person name="Dimitrov K.M."/>
            <person name="Suarez D.L."/>
            <person name="Swayne D.E."/>
        </authorList>
    </citation>
    <scope>NUCLEOTIDE SEQUENCE</scope>
    <source>
        <strain evidence="2">CCUG 4441</strain>
    </source>
</reference>
<dbReference type="Gene3D" id="1.10.10.10">
    <property type="entry name" value="Winged helix-like DNA-binding domain superfamily/Winged helix DNA-binding domain"/>
    <property type="match status" value="1"/>
</dbReference>